<feature type="binding site" evidence="8">
    <location>
        <begin position="13"/>
        <end position="21"/>
    </location>
    <ligand>
        <name>ATP</name>
        <dbReference type="ChEBI" id="CHEBI:30616"/>
    </ligand>
</feature>
<keyword evidence="11" id="KW-1185">Reference proteome</keyword>
<dbReference type="RefSeq" id="WP_068615821.1">
    <property type="nucleotide sequence ID" value="NZ_CP016268.1"/>
</dbReference>
<dbReference type="Proteomes" id="UP000092695">
    <property type="component" value="Chromosome"/>
</dbReference>
<proteinExistence type="inferred from homology"/>
<comment type="catalytic activity">
    <reaction evidence="7 8">
        <text>CMP + ATP = CDP + ADP</text>
        <dbReference type="Rhea" id="RHEA:11600"/>
        <dbReference type="ChEBI" id="CHEBI:30616"/>
        <dbReference type="ChEBI" id="CHEBI:58069"/>
        <dbReference type="ChEBI" id="CHEBI:60377"/>
        <dbReference type="ChEBI" id="CHEBI:456216"/>
        <dbReference type="EC" id="2.7.4.25"/>
    </reaction>
</comment>
<keyword evidence="8" id="KW-0963">Cytoplasm</keyword>
<dbReference type="EMBL" id="CP016268">
    <property type="protein sequence ID" value="ANO51462.1"/>
    <property type="molecule type" value="Genomic_DNA"/>
</dbReference>
<evidence type="ECO:0000313" key="11">
    <source>
        <dbReference type="Proteomes" id="UP000092695"/>
    </source>
</evidence>
<comment type="catalytic activity">
    <reaction evidence="6 8">
        <text>dCMP + ATP = dCDP + ADP</text>
        <dbReference type="Rhea" id="RHEA:25094"/>
        <dbReference type="ChEBI" id="CHEBI:30616"/>
        <dbReference type="ChEBI" id="CHEBI:57566"/>
        <dbReference type="ChEBI" id="CHEBI:58593"/>
        <dbReference type="ChEBI" id="CHEBI:456216"/>
        <dbReference type="EC" id="2.7.4.25"/>
    </reaction>
</comment>
<evidence type="ECO:0000256" key="3">
    <source>
        <dbReference type="ARBA" id="ARBA00022741"/>
    </source>
</evidence>
<dbReference type="GO" id="GO:0036430">
    <property type="term" value="F:CMP kinase activity"/>
    <property type="evidence" value="ECO:0007669"/>
    <property type="project" value="RHEA"/>
</dbReference>
<dbReference type="AlphaFoldDB" id="A0A193LG26"/>
<dbReference type="HAMAP" id="MF_00238">
    <property type="entry name" value="Cytidyl_kinase_type1"/>
    <property type="match status" value="1"/>
</dbReference>
<dbReference type="Gene3D" id="3.40.50.300">
    <property type="entry name" value="P-loop containing nucleotide triphosphate hydrolases"/>
    <property type="match status" value="1"/>
</dbReference>
<evidence type="ECO:0000259" key="9">
    <source>
        <dbReference type="Pfam" id="PF02224"/>
    </source>
</evidence>
<evidence type="ECO:0000256" key="1">
    <source>
        <dbReference type="ARBA" id="ARBA00009427"/>
    </source>
</evidence>
<dbReference type="CDD" id="cd02020">
    <property type="entry name" value="CMPK"/>
    <property type="match status" value="1"/>
</dbReference>
<dbReference type="InterPro" id="IPR011994">
    <property type="entry name" value="Cytidylate_kinase_dom"/>
</dbReference>
<dbReference type="EC" id="2.7.4.25" evidence="8"/>
<dbReference type="PANTHER" id="PTHR21299">
    <property type="entry name" value="CYTIDYLATE KINASE/PANTOATE-BETA-ALANINE LIGASE"/>
    <property type="match status" value="1"/>
</dbReference>
<comment type="subcellular location">
    <subcellularLocation>
        <location evidence="8">Cytoplasm</location>
    </subcellularLocation>
</comment>
<gene>
    <name evidence="8" type="primary">cmk</name>
    <name evidence="10" type="ORF">BA177_09850</name>
</gene>
<evidence type="ECO:0000256" key="8">
    <source>
        <dbReference type="HAMAP-Rule" id="MF_00238"/>
    </source>
</evidence>
<keyword evidence="5 8" id="KW-0067">ATP-binding</keyword>
<dbReference type="GO" id="GO:0036431">
    <property type="term" value="F:dCMP kinase activity"/>
    <property type="evidence" value="ECO:0007669"/>
    <property type="project" value="InterPro"/>
</dbReference>
<keyword evidence="2 8" id="KW-0808">Transferase</keyword>
<evidence type="ECO:0000256" key="2">
    <source>
        <dbReference type="ARBA" id="ARBA00022679"/>
    </source>
</evidence>
<dbReference type="InterPro" id="IPR027417">
    <property type="entry name" value="P-loop_NTPase"/>
</dbReference>
<evidence type="ECO:0000256" key="5">
    <source>
        <dbReference type="ARBA" id="ARBA00022840"/>
    </source>
</evidence>
<dbReference type="OrthoDB" id="9807434at2"/>
<name>A0A193LG26_9GAMM</name>
<reference evidence="10 11" key="1">
    <citation type="submission" date="2016-06" db="EMBL/GenBank/DDBJ databases">
        <title>Complete genome sequence of a deep-branching marine Gamma Proteobacterium Woeseia oceani type strain XK5.</title>
        <authorList>
            <person name="Mu D."/>
            <person name="Du Z."/>
        </authorList>
    </citation>
    <scope>NUCLEOTIDE SEQUENCE [LARGE SCALE GENOMIC DNA]</scope>
    <source>
        <strain evidence="10 11">XK5</strain>
    </source>
</reference>
<dbReference type="KEGG" id="woc:BA177_09850"/>
<comment type="similarity">
    <text evidence="1 8">Belongs to the cytidylate kinase family. Type 1 subfamily.</text>
</comment>
<dbReference type="GO" id="GO:0005829">
    <property type="term" value="C:cytosol"/>
    <property type="evidence" value="ECO:0007669"/>
    <property type="project" value="TreeGrafter"/>
</dbReference>
<dbReference type="InterPro" id="IPR003136">
    <property type="entry name" value="Cytidylate_kin"/>
</dbReference>
<evidence type="ECO:0000256" key="7">
    <source>
        <dbReference type="ARBA" id="ARBA00048478"/>
    </source>
</evidence>
<feature type="domain" description="Cytidylate kinase" evidence="9">
    <location>
        <begin position="9"/>
        <end position="222"/>
    </location>
</feature>
<evidence type="ECO:0000256" key="6">
    <source>
        <dbReference type="ARBA" id="ARBA00047615"/>
    </source>
</evidence>
<dbReference type="GO" id="GO:0005524">
    <property type="term" value="F:ATP binding"/>
    <property type="evidence" value="ECO:0007669"/>
    <property type="project" value="UniProtKB-UniRule"/>
</dbReference>
<dbReference type="GO" id="GO:0015949">
    <property type="term" value="P:nucleobase-containing small molecule interconversion"/>
    <property type="evidence" value="ECO:0007669"/>
    <property type="project" value="TreeGrafter"/>
</dbReference>
<dbReference type="PANTHER" id="PTHR21299:SF2">
    <property type="entry name" value="CYTIDYLATE KINASE"/>
    <property type="match status" value="1"/>
</dbReference>
<evidence type="ECO:0000256" key="4">
    <source>
        <dbReference type="ARBA" id="ARBA00022777"/>
    </source>
</evidence>
<dbReference type="GO" id="GO:0006220">
    <property type="term" value="P:pyrimidine nucleotide metabolic process"/>
    <property type="evidence" value="ECO:0007669"/>
    <property type="project" value="UniProtKB-UniRule"/>
</dbReference>
<evidence type="ECO:0000313" key="10">
    <source>
        <dbReference type="EMBL" id="ANO51462.1"/>
    </source>
</evidence>
<sequence>MSSAAAPVITIDGPSGSGKGTVARRVAQTLGWHLLDSGALYRLVALASLRAGVDATDEPRLRELAVELPVVFAVRADGSEQIRLGDQDVTLDIRTEECGLRASAVAVLPAVREALLERQRSFQVPPGLVADGRDMGTVVFPAAALKVFLTASAAERANRRYKQLKEKGLGVSLAALSRDIEDRDRRDSERSVAPLRPAADARILDSSDLTINEVSDKILGWARQGQLAK</sequence>
<dbReference type="STRING" id="1548547.BA177_09850"/>
<protein>
    <recommendedName>
        <fullName evidence="8">Cytidylate kinase</fullName>
        <shortName evidence="8">CK</shortName>
        <ecNumber evidence="8">2.7.4.25</ecNumber>
    </recommendedName>
    <alternativeName>
        <fullName evidence="8">Cytidine monophosphate kinase</fullName>
        <shortName evidence="8">CMP kinase</shortName>
    </alternativeName>
</protein>
<dbReference type="Pfam" id="PF02224">
    <property type="entry name" value="Cytidylate_kin"/>
    <property type="match status" value="1"/>
</dbReference>
<keyword evidence="4 8" id="KW-0418">Kinase</keyword>
<organism evidence="10 11">
    <name type="scientific">Woeseia oceani</name>
    <dbReference type="NCBI Taxonomy" id="1548547"/>
    <lineage>
        <taxon>Bacteria</taxon>
        <taxon>Pseudomonadati</taxon>
        <taxon>Pseudomonadota</taxon>
        <taxon>Gammaproteobacteria</taxon>
        <taxon>Woeseiales</taxon>
        <taxon>Woeseiaceae</taxon>
        <taxon>Woeseia</taxon>
    </lineage>
</organism>
<dbReference type="SUPFAM" id="SSF52540">
    <property type="entry name" value="P-loop containing nucleoside triphosphate hydrolases"/>
    <property type="match status" value="1"/>
</dbReference>
<dbReference type="NCBIfam" id="TIGR00017">
    <property type="entry name" value="cmk"/>
    <property type="match status" value="1"/>
</dbReference>
<keyword evidence="3 8" id="KW-0547">Nucleotide-binding</keyword>
<accession>A0A193LG26</accession>